<name>X1ATB4_9ZZZZ</name>
<organism evidence="1">
    <name type="scientific">marine sediment metagenome</name>
    <dbReference type="NCBI Taxonomy" id="412755"/>
    <lineage>
        <taxon>unclassified sequences</taxon>
        <taxon>metagenomes</taxon>
        <taxon>ecological metagenomes</taxon>
    </lineage>
</organism>
<reference evidence="1" key="1">
    <citation type="journal article" date="2014" name="Front. Microbiol.">
        <title>High frequency of phylogenetically diverse reductive dehalogenase-homologous genes in deep subseafloor sedimentary metagenomes.</title>
        <authorList>
            <person name="Kawai M."/>
            <person name="Futagami T."/>
            <person name="Toyoda A."/>
            <person name="Takaki Y."/>
            <person name="Nishi S."/>
            <person name="Hori S."/>
            <person name="Arai W."/>
            <person name="Tsubouchi T."/>
            <person name="Morono Y."/>
            <person name="Uchiyama I."/>
            <person name="Ito T."/>
            <person name="Fujiyama A."/>
            <person name="Inagaki F."/>
            <person name="Takami H."/>
        </authorList>
    </citation>
    <scope>NUCLEOTIDE SEQUENCE</scope>
    <source>
        <strain evidence="1">Expedition CK06-06</strain>
    </source>
</reference>
<gene>
    <name evidence="1" type="ORF">S01H4_28525</name>
</gene>
<sequence>DFIANAGEVLAILVSKVAKNANEIYDYIKSKISGKTLEVIQGAAEKNLSSYDYAVADSLNLSLEKRSSKKRKV</sequence>
<accession>X1ATB4</accession>
<protein>
    <submittedName>
        <fullName evidence="1">Uncharacterized protein</fullName>
    </submittedName>
</protein>
<dbReference type="EMBL" id="BART01014213">
    <property type="protein sequence ID" value="GAG86159.1"/>
    <property type="molecule type" value="Genomic_DNA"/>
</dbReference>
<comment type="caution">
    <text evidence="1">The sequence shown here is derived from an EMBL/GenBank/DDBJ whole genome shotgun (WGS) entry which is preliminary data.</text>
</comment>
<evidence type="ECO:0000313" key="1">
    <source>
        <dbReference type="EMBL" id="GAG86159.1"/>
    </source>
</evidence>
<feature type="non-terminal residue" evidence="1">
    <location>
        <position position="1"/>
    </location>
</feature>
<proteinExistence type="predicted"/>
<dbReference type="AlphaFoldDB" id="X1ATB4"/>